<sequence length="810" mass="88217">MRRYTLYGCSLFALVAAGTTQAQAQTTSAPQGAPSAAEAPKPTNPSGQDSLPGEIIVTANKRAQSLNDVPLSVSVASGDQLKARNITDVGDLAKVVPGFTYTESAFATPVYTLRGVGFYDTSIAAKPSVSVYVDEVPLPFSIITRGATLDLQRVEVLKGPQGTLFGQNSTGGAINYIAAKPTDTFEAGATVGYERFNRFTAEGYISAPISDTLGVRVAARTDQGGAWQRSLTRPDDTIGDKRFTTGRVLLDFKPTSTLKFELNLNGYIDKSDESVAQYIALTPLANPARAGALDAAPRALDSARDADWTPDPRPRRDHSFWQASFRGDWEFAPDISLTSISAYSRYKHNQRIDPDGVALNDYFYHTTGRINSFSQELRIGGKVGPDFNFIVGGNYSDERTRQRDENSFLDATSAYQFTDTFAALGVTGFPPFFGFVDQDKQDFTSKAVFANADYTLGNFILHGGVRYTDAKTKFQGCTLDDGGGTLALGYQTVLNSIRVPAGLAPITIAPGSCVSTDIPTLTPGLRTATLKENNVSWRAGVDYKPSRDVLFYLSVSRGYKSGSFPLLAASDNAQFDPVTQESVTAYEAGFKLSVLDRTAQINGAVFYYDYRDKQLKGRSISNPDIFGPLERLFNVPKSEIKGAEIQLDLRPTPGFNVSIGATYIDSKVRGSFVNIDSYGTTRDFAGSAFPYTPKYQVVMDGQYEWALSDRLGAFFGASLTFQSDTIGALGPQTSYPYPELNSLKGLTILSYELLGLRTGLETEDKKYRLSLYVNNLTNSYYFTNATRITDTTVRYAGMPRTYGVTLSAKY</sequence>
<dbReference type="PANTHER" id="PTHR32552:SF81">
    <property type="entry name" value="TONB-DEPENDENT OUTER MEMBRANE RECEPTOR"/>
    <property type="match status" value="1"/>
</dbReference>
<evidence type="ECO:0000256" key="12">
    <source>
        <dbReference type="RuleBase" id="RU003357"/>
    </source>
</evidence>
<keyword evidence="3 11" id="KW-1134">Transmembrane beta strand</keyword>
<dbReference type="InterPro" id="IPR039426">
    <property type="entry name" value="TonB-dep_rcpt-like"/>
</dbReference>
<evidence type="ECO:0000256" key="6">
    <source>
        <dbReference type="ARBA" id="ARBA00023004"/>
    </source>
</evidence>
<dbReference type="Gene3D" id="2.40.170.20">
    <property type="entry name" value="TonB-dependent receptor, beta-barrel domain"/>
    <property type="match status" value="1"/>
</dbReference>
<keyword evidence="2 11" id="KW-0813">Transport</keyword>
<evidence type="ECO:0000256" key="4">
    <source>
        <dbReference type="ARBA" id="ARBA00022496"/>
    </source>
</evidence>
<evidence type="ECO:0000256" key="14">
    <source>
        <dbReference type="SAM" id="SignalP"/>
    </source>
</evidence>
<proteinExistence type="inferred from homology"/>
<dbReference type="InterPro" id="IPR012910">
    <property type="entry name" value="Plug_dom"/>
</dbReference>
<keyword evidence="17" id="KW-0675">Receptor</keyword>
<evidence type="ECO:0000256" key="1">
    <source>
        <dbReference type="ARBA" id="ARBA00004571"/>
    </source>
</evidence>
<reference evidence="17 18" key="1">
    <citation type="submission" date="2014-03" db="EMBL/GenBank/DDBJ databases">
        <title>Whole genome sequence of Novosphingobium resinovorum KF1.</title>
        <authorList>
            <person name="Gan H.M."/>
            <person name="Gan H.Y."/>
            <person name="Chew T.H."/>
            <person name="Savka M.A."/>
        </authorList>
    </citation>
    <scope>NUCLEOTIDE SEQUENCE [LARGE SCALE GENOMIC DNA]</scope>
    <source>
        <strain evidence="17 18">KF1</strain>
    </source>
</reference>
<evidence type="ECO:0000256" key="9">
    <source>
        <dbReference type="ARBA" id="ARBA00023136"/>
    </source>
</evidence>
<evidence type="ECO:0000256" key="13">
    <source>
        <dbReference type="SAM" id="MobiDB-lite"/>
    </source>
</evidence>
<evidence type="ECO:0000256" key="8">
    <source>
        <dbReference type="ARBA" id="ARBA00023077"/>
    </source>
</evidence>
<keyword evidence="9 11" id="KW-0472">Membrane</keyword>
<dbReference type="PROSITE" id="PS52016">
    <property type="entry name" value="TONB_DEPENDENT_REC_3"/>
    <property type="match status" value="1"/>
</dbReference>
<evidence type="ECO:0000256" key="5">
    <source>
        <dbReference type="ARBA" id="ARBA00022692"/>
    </source>
</evidence>
<dbReference type="Pfam" id="PF00593">
    <property type="entry name" value="TonB_dep_Rec_b-barrel"/>
    <property type="match status" value="1"/>
</dbReference>
<dbReference type="eggNOG" id="COG4773">
    <property type="taxonomic scope" value="Bacteria"/>
</dbReference>
<keyword evidence="5 11" id="KW-0812">Transmembrane</keyword>
<feature type="compositionally biased region" description="Low complexity" evidence="13">
    <location>
        <begin position="25"/>
        <end position="34"/>
    </location>
</feature>
<comment type="caution">
    <text evidence="17">The sequence shown here is derived from an EMBL/GenBank/DDBJ whole genome shotgun (WGS) entry which is preliminary data.</text>
</comment>
<feature type="domain" description="TonB-dependent receptor plug" evidence="16">
    <location>
        <begin position="66"/>
        <end position="173"/>
    </location>
</feature>
<keyword evidence="4" id="KW-0410">Iron transport</keyword>
<dbReference type="SUPFAM" id="SSF56935">
    <property type="entry name" value="Porins"/>
    <property type="match status" value="1"/>
</dbReference>
<keyword evidence="10 11" id="KW-0998">Cell outer membrane</keyword>
<keyword evidence="6" id="KW-0408">Iron</keyword>
<feature type="domain" description="TonB-dependent receptor-like beta-barrel" evidence="15">
    <location>
        <begin position="301"/>
        <end position="776"/>
    </location>
</feature>
<dbReference type="Pfam" id="PF07715">
    <property type="entry name" value="Plug"/>
    <property type="match status" value="1"/>
</dbReference>
<organism evidence="17 18">
    <name type="scientific">Novosphingobium resinovorum</name>
    <dbReference type="NCBI Taxonomy" id="158500"/>
    <lineage>
        <taxon>Bacteria</taxon>
        <taxon>Pseudomonadati</taxon>
        <taxon>Pseudomonadota</taxon>
        <taxon>Alphaproteobacteria</taxon>
        <taxon>Sphingomonadales</taxon>
        <taxon>Sphingomonadaceae</taxon>
        <taxon>Novosphingobium</taxon>
    </lineage>
</organism>
<dbReference type="Proteomes" id="UP000024329">
    <property type="component" value="Unassembled WGS sequence"/>
</dbReference>
<dbReference type="AlphaFoldDB" id="A0A031JSJ9"/>
<evidence type="ECO:0000256" key="11">
    <source>
        <dbReference type="PROSITE-ProRule" id="PRU01360"/>
    </source>
</evidence>
<feature type="region of interest" description="Disordered" evidence="13">
    <location>
        <begin position="25"/>
        <end position="52"/>
    </location>
</feature>
<dbReference type="EMBL" id="JFYZ01000027">
    <property type="protein sequence ID" value="EZP79322.1"/>
    <property type="molecule type" value="Genomic_DNA"/>
</dbReference>
<dbReference type="PATRIC" id="fig|158500.4.peg.4152"/>
<feature type="signal peptide" evidence="14">
    <location>
        <begin position="1"/>
        <end position="24"/>
    </location>
</feature>
<gene>
    <name evidence="17" type="ORF">BV97_04085</name>
</gene>
<evidence type="ECO:0000256" key="3">
    <source>
        <dbReference type="ARBA" id="ARBA00022452"/>
    </source>
</evidence>
<comment type="similarity">
    <text evidence="11 12">Belongs to the TonB-dependent receptor family.</text>
</comment>
<accession>A0A031JSJ9</accession>
<keyword evidence="8 12" id="KW-0798">TonB box</keyword>
<protein>
    <submittedName>
        <fullName evidence="17">TonB-dependent receptor</fullName>
    </submittedName>
</protein>
<dbReference type="InterPro" id="IPR000531">
    <property type="entry name" value="Beta-barrel_TonB"/>
</dbReference>
<feature type="chain" id="PRO_5001552110" evidence="14">
    <location>
        <begin position="25"/>
        <end position="810"/>
    </location>
</feature>
<evidence type="ECO:0000313" key="17">
    <source>
        <dbReference type="EMBL" id="EZP79322.1"/>
    </source>
</evidence>
<keyword evidence="14" id="KW-0732">Signal</keyword>
<comment type="subcellular location">
    <subcellularLocation>
        <location evidence="1 11">Cell outer membrane</location>
        <topology evidence="1 11">Multi-pass membrane protein</topology>
    </subcellularLocation>
</comment>
<evidence type="ECO:0000313" key="18">
    <source>
        <dbReference type="Proteomes" id="UP000024329"/>
    </source>
</evidence>
<dbReference type="RefSeq" id="WP_036528258.1">
    <property type="nucleotide sequence ID" value="NZ_JFYZ01000027.1"/>
</dbReference>
<dbReference type="GO" id="GO:0009279">
    <property type="term" value="C:cell outer membrane"/>
    <property type="evidence" value="ECO:0007669"/>
    <property type="project" value="UniProtKB-SubCell"/>
</dbReference>
<keyword evidence="7" id="KW-0406">Ion transport</keyword>
<dbReference type="PANTHER" id="PTHR32552">
    <property type="entry name" value="FERRICHROME IRON RECEPTOR-RELATED"/>
    <property type="match status" value="1"/>
</dbReference>
<evidence type="ECO:0000256" key="2">
    <source>
        <dbReference type="ARBA" id="ARBA00022448"/>
    </source>
</evidence>
<name>A0A031JSJ9_9SPHN</name>
<evidence type="ECO:0000259" key="15">
    <source>
        <dbReference type="Pfam" id="PF00593"/>
    </source>
</evidence>
<dbReference type="InterPro" id="IPR036942">
    <property type="entry name" value="Beta-barrel_TonB_sf"/>
</dbReference>
<evidence type="ECO:0000256" key="7">
    <source>
        <dbReference type="ARBA" id="ARBA00023065"/>
    </source>
</evidence>
<evidence type="ECO:0000259" key="16">
    <source>
        <dbReference type="Pfam" id="PF07715"/>
    </source>
</evidence>
<dbReference type="GO" id="GO:0006826">
    <property type="term" value="P:iron ion transport"/>
    <property type="evidence" value="ECO:0007669"/>
    <property type="project" value="UniProtKB-KW"/>
</dbReference>
<evidence type="ECO:0000256" key="10">
    <source>
        <dbReference type="ARBA" id="ARBA00023237"/>
    </source>
</evidence>